<feature type="domain" description="eCIS core" evidence="2">
    <location>
        <begin position="1"/>
        <end position="71"/>
    </location>
</feature>
<dbReference type="EMBL" id="JACHMO010000001">
    <property type="protein sequence ID" value="MBB5801747.1"/>
    <property type="molecule type" value="Genomic_DNA"/>
</dbReference>
<dbReference type="Pfam" id="PF13699">
    <property type="entry name" value="eCIS_core"/>
    <property type="match status" value="1"/>
</dbReference>
<dbReference type="RefSeq" id="WP_221483379.1">
    <property type="nucleotide sequence ID" value="NZ_JACHMO010000001.1"/>
</dbReference>
<gene>
    <name evidence="3" type="ORF">F4560_001515</name>
</gene>
<proteinExistence type="predicted"/>
<evidence type="ECO:0000313" key="4">
    <source>
        <dbReference type="Proteomes" id="UP000552097"/>
    </source>
</evidence>
<sequence>MPASVVSKAEAFYQNDRLSSARVHRDAVAQRATAAMGAQAMTVGNHIFLGAGTTGDQRLIGHELSHVDKNLKGLPETGHSNGAGVTVTDPGQHSERVAERDGDAYAARETTAPAVVVARSVANTSHAPVQRMEEEEEPAGRRFDLQEQPPQLSAEDHIAALPEDSEQEVYLKRGVTPTQRMHMEKTELAEFLLSVQDPAAMAAHVSQFSDIEERKAEAIRILNLRRSFYAD</sequence>
<accession>A0A7W9LZJ1</accession>
<dbReference type="AlphaFoldDB" id="A0A7W9LZJ1"/>
<comment type="caution">
    <text evidence="3">The sequence shown here is derived from an EMBL/GenBank/DDBJ whole genome shotgun (WGS) entry which is preliminary data.</text>
</comment>
<protein>
    <recommendedName>
        <fullName evidence="2">eCIS core domain-containing protein</fullName>
    </recommendedName>
</protein>
<dbReference type="Proteomes" id="UP000552097">
    <property type="component" value="Unassembled WGS sequence"/>
</dbReference>
<dbReference type="InterPro" id="IPR025295">
    <property type="entry name" value="eCIS_core_dom"/>
</dbReference>
<name>A0A7W9LZJ1_9PSEU</name>
<reference evidence="3 4" key="1">
    <citation type="submission" date="2020-08" db="EMBL/GenBank/DDBJ databases">
        <title>Sequencing the genomes of 1000 actinobacteria strains.</title>
        <authorList>
            <person name="Klenk H.-P."/>
        </authorList>
    </citation>
    <scope>NUCLEOTIDE SEQUENCE [LARGE SCALE GENOMIC DNA]</scope>
    <source>
        <strain evidence="3 4">DSM 45486</strain>
    </source>
</reference>
<feature type="region of interest" description="Disordered" evidence="1">
    <location>
        <begin position="74"/>
        <end position="93"/>
    </location>
</feature>
<evidence type="ECO:0000256" key="1">
    <source>
        <dbReference type="SAM" id="MobiDB-lite"/>
    </source>
</evidence>
<evidence type="ECO:0000313" key="3">
    <source>
        <dbReference type="EMBL" id="MBB5801747.1"/>
    </source>
</evidence>
<keyword evidence="4" id="KW-1185">Reference proteome</keyword>
<evidence type="ECO:0000259" key="2">
    <source>
        <dbReference type="Pfam" id="PF13699"/>
    </source>
</evidence>
<organism evidence="3 4">
    <name type="scientific">Saccharothrix ecbatanensis</name>
    <dbReference type="NCBI Taxonomy" id="1105145"/>
    <lineage>
        <taxon>Bacteria</taxon>
        <taxon>Bacillati</taxon>
        <taxon>Actinomycetota</taxon>
        <taxon>Actinomycetes</taxon>
        <taxon>Pseudonocardiales</taxon>
        <taxon>Pseudonocardiaceae</taxon>
        <taxon>Saccharothrix</taxon>
    </lineage>
</organism>